<dbReference type="RefSeq" id="WP_012823990.1">
    <property type="nucleotide sequence ID" value="NC_013422.1"/>
</dbReference>
<organism evidence="2 3">
    <name type="scientific">Halothiobacillus neapolitanus (strain ATCC 23641 / DSM 15147 / CIP 104769 / NCIMB 8539 / c2)</name>
    <name type="common">Thiobacillus neapolitanus</name>
    <dbReference type="NCBI Taxonomy" id="555778"/>
    <lineage>
        <taxon>Bacteria</taxon>
        <taxon>Pseudomonadati</taxon>
        <taxon>Pseudomonadota</taxon>
        <taxon>Gammaproteobacteria</taxon>
        <taxon>Chromatiales</taxon>
        <taxon>Halothiobacillaceae</taxon>
        <taxon>Halothiobacillus</taxon>
    </lineage>
</organism>
<dbReference type="AlphaFoldDB" id="D0KZT1"/>
<dbReference type="SMART" id="SM01012">
    <property type="entry name" value="ANTAR"/>
    <property type="match status" value="1"/>
</dbReference>
<name>D0KZT1_HALNC</name>
<keyword evidence="3" id="KW-1185">Reference proteome</keyword>
<feature type="domain" description="ANTAR" evidence="1">
    <location>
        <begin position="352"/>
        <end position="413"/>
    </location>
</feature>
<gene>
    <name evidence="2" type="ordered locus">Hneap_1118</name>
</gene>
<accession>D0KZT1</accession>
<dbReference type="OrthoDB" id="9782798at2"/>
<evidence type="ECO:0000313" key="2">
    <source>
        <dbReference type="EMBL" id="ACX95954.1"/>
    </source>
</evidence>
<proteinExistence type="predicted"/>
<dbReference type="Pfam" id="PF08376">
    <property type="entry name" value="NIT"/>
    <property type="match status" value="1"/>
</dbReference>
<dbReference type="Pfam" id="PF03861">
    <property type="entry name" value="ANTAR"/>
    <property type="match status" value="1"/>
</dbReference>
<protein>
    <recommendedName>
        <fullName evidence="1">ANTAR domain-containing protein</fullName>
    </recommendedName>
</protein>
<dbReference type="EMBL" id="CP001801">
    <property type="protein sequence ID" value="ACX95954.1"/>
    <property type="molecule type" value="Genomic_DNA"/>
</dbReference>
<dbReference type="InterPro" id="IPR005561">
    <property type="entry name" value="ANTAR"/>
</dbReference>
<dbReference type="GO" id="GO:0003723">
    <property type="term" value="F:RNA binding"/>
    <property type="evidence" value="ECO:0007669"/>
    <property type="project" value="InterPro"/>
</dbReference>
<dbReference type="PROSITE" id="PS50921">
    <property type="entry name" value="ANTAR"/>
    <property type="match status" value="1"/>
</dbReference>
<dbReference type="Gene3D" id="1.10.10.10">
    <property type="entry name" value="Winged helix-like DNA-binding domain superfamily/Winged helix DNA-binding domain"/>
    <property type="match status" value="1"/>
</dbReference>
<sequence>MTTAFDFMQAARQGELQSLRNLAVTSELVRAVSRLIHALQKERGFSNLHLGDFSPKCSEELAQHIPLSESATAALRGCFDQMKLDSGCHADRIRLLNRVALAVYLLDDLPRLRHKVHDRLLSPSASMQSYTYLINALLAVVFEAADTAVDPQITSALVALFNFMQSKELAGQERATGVVGFVAGYFDAPLLNKMHFLQEGQRRCLEVFAEFAAPQCAVVWTAHEKNEINQQIESMRRMAERTSSAARIGSEMAEIWFDLASQRMDLMKMMEDELAERLTQLCTQKIELAERDLADHRTLLHRLASFDEPSDFPTARLFNVQAVALGSSPADVPGSQISRSILDILHAQTLRLQAMNDEIESARHALSKRKIIERAKGELMDKQKLNEEDAYRLMQQKAMEGGAKLIDVARLILEKAQTDAQSSVQSG</sequence>
<dbReference type="HOGENOM" id="CLU_052982_0_0_6"/>
<dbReference type="KEGG" id="hna:Hneap_1118"/>
<dbReference type="eggNOG" id="COG3707">
    <property type="taxonomic scope" value="Bacteria"/>
</dbReference>
<dbReference type="Proteomes" id="UP000009102">
    <property type="component" value="Chromosome"/>
</dbReference>
<dbReference type="InterPro" id="IPR036388">
    <property type="entry name" value="WH-like_DNA-bd_sf"/>
</dbReference>
<dbReference type="SUPFAM" id="SSF52172">
    <property type="entry name" value="CheY-like"/>
    <property type="match status" value="1"/>
</dbReference>
<dbReference type="InterPro" id="IPR011006">
    <property type="entry name" value="CheY-like_superfamily"/>
</dbReference>
<evidence type="ECO:0000259" key="1">
    <source>
        <dbReference type="PROSITE" id="PS50921"/>
    </source>
</evidence>
<dbReference type="STRING" id="555778.Hneap_1118"/>
<reference evidence="2 3" key="1">
    <citation type="submission" date="2009-10" db="EMBL/GenBank/DDBJ databases">
        <title>Complete sequence of Halothiobacillus neapolitanus c2.</title>
        <authorList>
            <consortium name="US DOE Joint Genome Institute"/>
            <person name="Lucas S."/>
            <person name="Copeland A."/>
            <person name="Lapidus A."/>
            <person name="Glavina del Rio T."/>
            <person name="Tice H."/>
            <person name="Bruce D."/>
            <person name="Goodwin L."/>
            <person name="Pitluck S."/>
            <person name="Davenport K."/>
            <person name="Brettin T."/>
            <person name="Detter J.C."/>
            <person name="Han C."/>
            <person name="Tapia R."/>
            <person name="Larimer F."/>
            <person name="Land M."/>
            <person name="Hauser L."/>
            <person name="Kyrpides N."/>
            <person name="Mikhailova N."/>
            <person name="Kerfeld C."/>
            <person name="Cannon G."/>
            <person name="Heinhort S."/>
        </authorList>
    </citation>
    <scope>NUCLEOTIDE SEQUENCE [LARGE SCALE GENOMIC DNA]</scope>
    <source>
        <strain evidence="3">ATCC 23641 / c2</strain>
    </source>
</reference>
<evidence type="ECO:0000313" key="3">
    <source>
        <dbReference type="Proteomes" id="UP000009102"/>
    </source>
</evidence>
<dbReference type="InterPro" id="IPR013587">
    <property type="entry name" value="Nitrate/nitrite_sensing"/>
</dbReference>